<dbReference type="Proteomes" id="UP000582659">
    <property type="component" value="Unassembled WGS sequence"/>
</dbReference>
<comment type="caution">
    <text evidence="1">The sequence shown here is derived from an EMBL/GenBank/DDBJ whole genome shotgun (WGS) entry which is preliminary data.</text>
</comment>
<gene>
    <name evidence="1" type="ORF">BXYJ_LOCUS7917</name>
</gene>
<sequence length="66" mass="7491">MGRTSLVTYIIGWEFSQLVTSETDNVHISVAKDTNEKQKISGQMHKRNPTDTIREVVFVKRGPLAM</sequence>
<protein>
    <submittedName>
        <fullName evidence="1">(pine wood nematode) hypothetical protein</fullName>
    </submittedName>
</protein>
<dbReference type="EMBL" id="CAJFCV020000004">
    <property type="protein sequence ID" value="CAG9112918.1"/>
    <property type="molecule type" value="Genomic_DNA"/>
</dbReference>
<evidence type="ECO:0000313" key="2">
    <source>
        <dbReference type="Proteomes" id="UP000659654"/>
    </source>
</evidence>
<organism evidence="1 2">
    <name type="scientific">Bursaphelenchus xylophilus</name>
    <name type="common">Pinewood nematode worm</name>
    <name type="synonym">Aphelenchoides xylophilus</name>
    <dbReference type="NCBI Taxonomy" id="6326"/>
    <lineage>
        <taxon>Eukaryota</taxon>
        <taxon>Metazoa</taxon>
        <taxon>Ecdysozoa</taxon>
        <taxon>Nematoda</taxon>
        <taxon>Chromadorea</taxon>
        <taxon>Rhabditida</taxon>
        <taxon>Tylenchina</taxon>
        <taxon>Tylenchomorpha</taxon>
        <taxon>Aphelenchoidea</taxon>
        <taxon>Aphelenchoididae</taxon>
        <taxon>Bursaphelenchus</taxon>
    </lineage>
</organism>
<reference evidence="1" key="1">
    <citation type="submission" date="2020-09" db="EMBL/GenBank/DDBJ databases">
        <authorList>
            <person name="Kikuchi T."/>
        </authorList>
    </citation>
    <scope>NUCLEOTIDE SEQUENCE</scope>
    <source>
        <strain evidence="1">Ka4C1</strain>
    </source>
</reference>
<keyword evidence="2" id="KW-1185">Reference proteome</keyword>
<proteinExistence type="predicted"/>
<evidence type="ECO:0000313" key="1">
    <source>
        <dbReference type="EMBL" id="CAD5224185.1"/>
    </source>
</evidence>
<dbReference type="Proteomes" id="UP000659654">
    <property type="component" value="Unassembled WGS sequence"/>
</dbReference>
<dbReference type="EMBL" id="CAJFDI010000004">
    <property type="protein sequence ID" value="CAD5224185.1"/>
    <property type="molecule type" value="Genomic_DNA"/>
</dbReference>
<accession>A0A7I8XEF1</accession>
<dbReference type="AlphaFoldDB" id="A0A7I8XEF1"/>
<name>A0A7I8XEF1_BURXY</name>